<proteinExistence type="predicted"/>
<organism evidence="1 2">
    <name type="scientific">Phaseolus angularis</name>
    <name type="common">Azuki bean</name>
    <name type="synonym">Vigna angularis</name>
    <dbReference type="NCBI Taxonomy" id="3914"/>
    <lineage>
        <taxon>Eukaryota</taxon>
        <taxon>Viridiplantae</taxon>
        <taxon>Streptophyta</taxon>
        <taxon>Embryophyta</taxon>
        <taxon>Tracheophyta</taxon>
        <taxon>Spermatophyta</taxon>
        <taxon>Magnoliopsida</taxon>
        <taxon>eudicotyledons</taxon>
        <taxon>Gunneridae</taxon>
        <taxon>Pentapetalae</taxon>
        <taxon>rosids</taxon>
        <taxon>fabids</taxon>
        <taxon>Fabales</taxon>
        <taxon>Fabaceae</taxon>
        <taxon>Papilionoideae</taxon>
        <taxon>50 kb inversion clade</taxon>
        <taxon>NPAAA clade</taxon>
        <taxon>indigoferoid/millettioid clade</taxon>
        <taxon>Phaseoleae</taxon>
        <taxon>Vigna</taxon>
    </lineage>
</organism>
<dbReference type="Gramene" id="KOM42318">
    <property type="protein sequence ID" value="KOM42318"/>
    <property type="gene ID" value="LR48_Vigan04g251600"/>
</dbReference>
<evidence type="ECO:0000313" key="2">
    <source>
        <dbReference type="Proteomes" id="UP000053144"/>
    </source>
</evidence>
<dbReference type="Proteomes" id="UP000053144">
    <property type="component" value="Chromosome 4"/>
</dbReference>
<protein>
    <submittedName>
        <fullName evidence="1">Uncharacterized protein</fullName>
    </submittedName>
</protein>
<name>A0A0L9UHS3_PHAAN</name>
<gene>
    <name evidence="1" type="ORF">LR48_Vigan04g251600</name>
</gene>
<dbReference type="EMBL" id="CM003374">
    <property type="protein sequence ID" value="KOM42318.1"/>
    <property type="molecule type" value="Genomic_DNA"/>
</dbReference>
<dbReference type="AlphaFoldDB" id="A0A0L9UHS3"/>
<accession>A0A0L9UHS3</accession>
<sequence>MKAEAVVGATVEAGPMANASILPFATIIARSLTTQSQANVSFSRIANANSAMTLADSIYIIITPHLLPIR</sequence>
<reference evidence="2" key="1">
    <citation type="journal article" date="2015" name="Proc. Natl. Acad. Sci. U.S.A.">
        <title>Genome sequencing of adzuki bean (Vigna angularis) provides insight into high starch and low fat accumulation and domestication.</title>
        <authorList>
            <person name="Yang K."/>
            <person name="Tian Z."/>
            <person name="Chen C."/>
            <person name="Luo L."/>
            <person name="Zhao B."/>
            <person name="Wang Z."/>
            <person name="Yu L."/>
            <person name="Li Y."/>
            <person name="Sun Y."/>
            <person name="Li W."/>
            <person name="Chen Y."/>
            <person name="Li Y."/>
            <person name="Zhang Y."/>
            <person name="Ai D."/>
            <person name="Zhao J."/>
            <person name="Shang C."/>
            <person name="Ma Y."/>
            <person name="Wu B."/>
            <person name="Wang M."/>
            <person name="Gao L."/>
            <person name="Sun D."/>
            <person name="Zhang P."/>
            <person name="Guo F."/>
            <person name="Wang W."/>
            <person name="Li Y."/>
            <person name="Wang J."/>
            <person name="Varshney R.K."/>
            <person name="Wang J."/>
            <person name="Ling H.Q."/>
            <person name="Wan P."/>
        </authorList>
    </citation>
    <scope>NUCLEOTIDE SEQUENCE</scope>
    <source>
        <strain evidence="2">cv. Jingnong 6</strain>
    </source>
</reference>
<evidence type="ECO:0000313" key="1">
    <source>
        <dbReference type="EMBL" id="KOM42318.1"/>
    </source>
</evidence>